<feature type="chain" id="PRO_5036954332" evidence="13">
    <location>
        <begin position="34"/>
        <end position="892"/>
    </location>
</feature>
<evidence type="ECO:0000256" key="3">
    <source>
        <dbReference type="ARBA" id="ARBA00022452"/>
    </source>
</evidence>
<keyword evidence="5 11" id="KW-0812">Transmembrane</keyword>
<name>A0A918RAN0_9SPHN</name>
<dbReference type="Gene3D" id="2.40.170.20">
    <property type="entry name" value="TonB-dependent receptor, beta-barrel domain"/>
    <property type="match status" value="2"/>
</dbReference>
<keyword evidence="9 11" id="KW-0472">Membrane</keyword>
<evidence type="ECO:0000313" key="16">
    <source>
        <dbReference type="EMBL" id="GGZ92180.1"/>
    </source>
</evidence>
<dbReference type="SUPFAM" id="SSF56935">
    <property type="entry name" value="Porins"/>
    <property type="match status" value="1"/>
</dbReference>
<comment type="similarity">
    <text evidence="11 12">Belongs to the TonB-dependent receptor family.</text>
</comment>
<evidence type="ECO:0000259" key="15">
    <source>
        <dbReference type="Pfam" id="PF07715"/>
    </source>
</evidence>
<keyword evidence="6" id="KW-0408">Iron</keyword>
<protein>
    <submittedName>
        <fullName evidence="16">TonB-dependent receptor</fullName>
    </submittedName>
</protein>
<dbReference type="Proteomes" id="UP000634139">
    <property type="component" value="Unassembled WGS sequence"/>
</dbReference>
<evidence type="ECO:0000256" key="10">
    <source>
        <dbReference type="ARBA" id="ARBA00023237"/>
    </source>
</evidence>
<evidence type="ECO:0000313" key="17">
    <source>
        <dbReference type="Proteomes" id="UP000634139"/>
    </source>
</evidence>
<gene>
    <name evidence="16" type="ORF">GCM10011617_09530</name>
</gene>
<dbReference type="PROSITE" id="PS52016">
    <property type="entry name" value="TONB_DEPENDENT_REC_3"/>
    <property type="match status" value="1"/>
</dbReference>
<evidence type="ECO:0000256" key="7">
    <source>
        <dbReference type="ARBA" id="ARBA00023065"/>
    </source>
</evidence>
<dbReference type="InterPro" id="IPR039426">
    <property type="entry name" value="TonB-dep_rcpt-like"/>
</dbReference>
<evidence type="ECO:0000256" key="11">
    <source>
        <dbReference type="PROSITE-ProRule" id="PRU01360"/>
    </source>
</evidence>
<keyword evidence="17" id="KW-1185">Reference proteome</keyword>
<reference evidence="16" key="1">
    <citation type="journal article" date="2014" name="Int. J. Syst. Evol. Microbiol.">
        <title>Complete genome sequence of Corynebacterium casei LMG S-19264T (=DSM 44701T), isolated from a smear-ripened cheese.</title>
        <authorList>
            <consortium name="US DOE Joint Genome Institute (JGI-PGF)"/>
            <person name="Walter F."/>
            <person name="Albersmeier A."/>
            <person name="Kalinowski J."/>
            <person name="Ruckert C."/>
        </authorList>
    </citation>
    <scope>NUCLEOTIDE SEQUENCE</scope>
    <source>
        <strain evidence="16">KCTC 32422</strain>
    </source>
</reference>
<dbReference type="InterPro" id="IPR012910">
    <property type="entry name" value="Plug_dom"/>
</dbReference>
<evidence type="ECO:0000256" key="2">
    <source>
        <dbReference type="ARBA" id="ARBA00022448"/>
    </source>
</evidence>
<comment type="caution">
    <text evidence="16">The sequence shown here is derived from an EMBL/GenBank/DDBJ whole genome shotgun (WGS) entry which is preliminary data.</text>
</comment>
<organism evidence="16 17">
    <name type="scientific">Novosphingobium arvoryzae</name>
    <dbReference type="NCBI Taxonomy" id="1256514"/>
    <lineage>
        <taxon>Bacteria</taxon>
        <taxon>Pseudomonadati</taxon>
        <taxon>Pseudomonadota</taxon>
        <taxon>Alphaproteobacteria</taxon>
        <taxon>Sphingomonadales</taxon>
        <taxon>Sphingomonadaceae</taxon>
        <taxon>Novosphingobium</taxon>
    </lineage>
</organism>
<evidence type="ECO:0000259" key="14">
    <source>
        <dbReference type="Pfam" id="PF00593"/>
    </source>
</evidence>
<dbReference type="PANTHER" id="PTHR32552">
    <property type="entry name" value="FERRICHROME IRON RECEPTOR-RELATED"/>
    <property type="match status" value="1"/>
</dbReference>
<dbReference type="AlphaFoldDB" id="A0A918RAN0"/>
<dbReference type="InterPro" id="IPR000531">
    <property type="entry name" value="Beta-barrel_TonB"/>
</dbReference>
<evidence type="ECO:0000256" key="13">
    <source>
        <dbReference type="SAM" id="SignalP"/>
    </source>
</evidence>
<comment type="subcellular location">
    <subcellularLocation>
        <location evidence="1 11">Cell outer membrane</location>
        <topology evidence="1 11">Multi-pass membrane protein</topology>
    </subcellularLocation>
</comment>
<keyword evidence="3 11" id="KW-1134">Transmembrane beta strand</keyword>
<keyword evidence="8 12" id="KW-0798">TonB box</keyword>
<dbReference type="EMBL" id="BMZD01000002">
    <property type="protein sequence ID" value="GGZ92180.1"/>
    <property type="molecule type" value="Genomic_DNA"/>
</dbReference>
<evidence type="ECO:0000256" key="12">
    <source>
        <dbReference type="RuleBase" id="RU003357"/>
    </source>
</evidence>
<dbReference type="PANTHER" id="PTHR32552:SF81">
    <property type="entry name" value="TONB-DEPENDENT OUTER MEMBRANE RECEPTOR"/>
    <property type="match status" value="1"/>
</dbReference>
<dbReference type="GO" id="GO:0009279">
    <property type="term" value="C:cell outer membrane"/>
    <property type="evidence" value="ECO:0007669"/>
    <property type="project" value="UniProtKB-SubCell"/>
</dbReference>
<keyword evidence="7" id="KW-0406">Ion transport</keyword>
<accession>A0A918RAN0</accession>
<evidence type="ECO:0000256" key="9">
    <source>
        <dbReference type="ARBA" id="ARBA00023136"/>
    </source>
</evidence>
<proteinExistence type="inferred from homology"/>
<evidence type="ECO:0000256" key="8">
    <source>
        <dbReference type="ARBA" id="ARBA00023077"/>
    </source>
</evidence>
<dbReference type="Pfam" id="PF07715">
    <property type="entry name" value="Plug"/>
    <property type="match status" value="1"/>
</dbReference>
<feature type="signal peptide" evidence="13">
    <location>
        <begin position="1"/>
        <end position="33"/>
    </location>
</feature>
<evidence type="ECO:0000256" key="1">
    <source>
        <dbReference type="ARBA" id="ARBA00004571"/>
    </source>
</evidence>
<keyword evidence="4" id="KW-0410">Iron transport</keyword>
<dbReference type="Pfam" id="PF00593">
    <property type="entry name" value="TonB_dep_Rec_b-barrel"/>
    <property type="match status" value="1"/>
</dbReference>
<keyword evidence="2 11" id="KW-0813">Transport</keyword>
<evidence type="ECO:0000256" key="4">
    <source>
        <dbReference type="ARBA" id="ARBA00022496"/>
    </source>
</evidence>
<reference evidence="16" key="2">
    <citation type="submission" date="2020-09" db="EMBL/GenBank/DDBJ databases">
        <authorList>
            <person name="Sun Q."/>
            <person name="Kim S."/>
        </authorList>
    </citation>
    <scope>NUCLEOTIDE SEQUENCE</scope>
    <source>
        <strain evidence="16">KCTC 32422</strain>
    </source>
</reference>
<dbReference type="InterPro" id="IPR036942">
    <property type="entry name" value="Beta-barrel_TonB_sf"/>
</dbReference>
<dbReference type="GO" id="GO:0006826">
    <property type="term" value="P:iron ion transport"/>
    <property type="evidence" value="ECO:0007669"/>
    <property type="project" value="UniProtKB-KW"/>
</dbReference>
<keyword evidence="10 11" id="KW-0998">Cell outer membrane</keyword>
<evidence type="ECO:0000256" key="5">
    <source>
        <dbReference type="ARBA" id="ARBA00022692"/>
    </source>
</evidence>
<keyword evidence="13" id="KW-0732">Signal</keyword>
<evidence type="ECO:0000256" key="6">
    <source>
        <dbReference type="ARBA" id="ARBA00023004"/>
    </source>
</evidence>
<keyword evidence="16" id="KW-0675">Receptor</keyword>
<sequence>MKLPASAASIHLRTALLLGIAASALTAPAAAWAQDGDLPEEEALPAPEAEERAPTYEDGNEIIVTATKREQTLQDVPVAVSVTTGELIERAQVRDLKDLQSLVPSLRVAQLQSSANTNFIIRGFGNGANNPGIEPSVGVFVDGVYRSRTAAQIGDLPDVARVEVLRGPQSTLFGKNASAGVISLVTREPKFKFGGNLEASYGNYNAVVVKGYVTGGLTDSIAASLAGGINKRDGTAMDLGYNGKANERDRWFVRGQTLFEPNDQLKVRLIADYDKLDENCCAVVNLRRSGATTALEALGGKVNDFRTPFANVAYSNFPSSNKIENWGVSGQADYTVGPLKLTSITAYRSSRARTNQDSDFTSADLIGGNRGDVELDTFTQELRVSAGFMDVFNAMLGAFYFNENVRNQNALTFGTQFRPYVNLLSAGGITALETQVLGLPANTFQKPGQGIFDDFRMKNTAWSVFGNVDVQLGQKLTLTLGANYTQDRKTVRSNTVSTDAFSALDLVAIGGGVIRNTVIAQQVGAALGQTSPANATQIATFAGLQPAIYSAIVSGATAFAGANQTNPAVNPLLALRSLQFLPPFLNIPNAVENGKSRDNDLSWTARLAWDVTDSLNAYISYATGFKASSFNLSRDGRPLASDRAALVAAGLVTPNLTTGSRYAGPENAKVLELGLKANWGTASANLTLFKQTINGFQSNVFTRTGFALANAGQQTTHGIEFDGMVKPVKPLTLNLSLVWLDPKYVSFPGSALGDASGTKPAGIPGISATLGAQWNQELGNGDRVILRGDWHYESEVQVLEGLPGFIQRNALGQVISYQPAFDAARPFQREVSEINASLTYAMMNGLELSVWGRNLTNDRHLIQIFDSVVQSGSISGYPNQPRTYGATVRFKW</sequence>
<feature type="domain" description="TonB-dependent receptor plug" evidence="15">
    <location>
        <begin position="73"/>
        <end position="181"/>
    </location>
</feature>
<feature type="domain" description="TonB-dependent receptor-like beta-barrel" evidence="14">
    <location>
        <begin position="352"/>
        <end position="855"/>
    </location>
</feature>
<dbReference type="RefSeq" id="WP_189539282.1">
    <property type="nucleotide sequence ID" value="NZ_BMZD01000002.1"/>
</dbReference>